<reference evidence="1 2" key="1">
    <citation type="journal article" date="2017" name="Int. J. Syst. Evol. Microbiol.">
        <title>Marinicauda algicola sp. nov., isolated from a marine red alga Rhodosorus marinus.</title>
        <authorList>
            <person name="Jeong S.E."/>
            <person name="Jeon S.H."/>
            <person name="Chun B.H."/>
            <person name="Kim D.W."/>
            <person name="Jeon C.O."/>
        </authorList>
    </citation>
    <scope>NUCLEOTIDE SEQUENCE [LARGE SCALE GENOMIC DNA]</scope>
    <source>
        <strain evidence="1 2">JCM 31718</strain>
    </source>
</reference>
<dbReference type="InterPro" id="IPR009593">
    <property type="entry name" value="DUF1203"/>
</dbReference>
<evidence type="ECO:0000313" key="2">
    <source>
        <dbReference type="Proteomes" id="UP000308054"/>
    </source>
</evidence>
<keyword evidence="2" id="KW-1185">Reference proteome</keyword>
<organism evidence="1 2">
    <name type="scientific">Marinicauda algicola</name>
    <dbReference type="NCBI Taxonomy" id="2029849"/>
    <lineage>
        <taxon>Bacteria</taxon>
        <taxon>Pseudomonadati</taxon>
        <taxon>Pseudomonadota</taxon>
        <taxon>Alphaproteobacteria</taxon>
        <taxon>Maricaulales</taxon>
        <taxon>Maricaulaceae</taxon>
        <taxon>Marinicauda</taxon>
    </lineage>
</organism>
<protein>
    <submittedName>
        <fullName evidence="1">DUF1203 domain-containing protein</fullName>
    </submittedName>
</protein>
<dbReference type="RefSeq" id="WP_135994526.1">
    <property type="nucleotide sequence ID" value="NZ_CP071057.1"/>
</dbReference>
<dbReference type="PIRSF" id="PIRSF034110">
    <property type="entry name" value="DUF1203"/>
    <property type="match status" value="1"/>
</dbReference>
<proteinExistence type="predicted"/>
<dbReference type="AlphaFoldDB" id="A0A4V6RF59"/>
<accession>A0A4V6RF59</accession>
<dbReference type="Pfam" id="PF06718">
    <property type="entry name" value="DUF1203"/>
    <property type="match status" value="1"/>
</dbReference>
<evidence type="ECO:0000313" key="1">
    <source>
        <dbReference type="EMBL" id="TGY90029.1"/>
    </source>
</evidence>
<comment type="caution">
    <text evidence="1">The sequence shown here is derived from an EMBL/GenBank/DDBJ whole genome shotgun (WGS) entry which is preliminary data.</text>
</comment>
<dbReference type="Proteomes" id="UP000308054">
    <property type="component" value="Unassembled WGS sequence"/>
</dbReference>
<dbReference type="EMBL" id="SRXW01000001">
    <property type="protein sequence ID" value="TGY90029.1"/>
    <property type="molecule type" value="Genomic_DNA"/>
</dbReference>
<dbReference type="OrthoDB" id="5953307at2"/>
<sequence>MNFQIHALPAAPFEALFALADADLAAHGARRVTADAKPGYPCRVSLLDAEPGERLILVNHEHLAAESPFRSRHAVFVREGAEQARPEPGEIPEQLDRRALAVRAFSAAHDMLAAEIAEPGRLAGVMERLLADPAAACLHLHSPARGCYFARAERAR</sequence>
<name>A0A4V6RF59_9PROT</name>
<gene>
    <name evidence="1" type="ORF">E5163_02545</name>
</gene>